<dbReference type="InterPro" id="IPR050953">
    <property type="entry name" value="N4_N6_ade-DNA_methylase"/>
</dbReference>
<feature type="domain" description="Type II methyltransferase M.Eco57I C-terminal" evidence="6">
    <location>
        <begin position="406"/>
        <end position="650"/>
    </location>
</feature>
<keyword evidence="3" id="KW-0949">S-adenosyl-L-methionine</keyword>
<dbReference type="PANTHER" id="PTHR33841:SF5">
    <property type="entry name" value="DNA METHYLASE (MODIFICATION METHYLASE) (METHYLTRANSFERASE)-RELATED"/>
    <property type="match status" value="1"/>
</dbReference>
<dbReference type="PROSITE" id="PS00092">
    <property type="entry name" value="N6_MTASE"/>
    <property type="match status" value="1"/>
</dbReference>
<keyword evidence="8" id="KW-1185">Reference proteome</keyword>
<keyword evidence="4" id="KW-0680">Restriction system</keyword>
<dbReference type="InterPro" id="IPR054520">
    <property type="entry name" value="M_Eco57I_C"/>
</dbReference>
<dbReference type="GO" id="GO:0008170">
    <property type="term" value="F:N-methyltransferase activity"/>
    <property type="evidence" value="ECO:0007669"/>
    <property type="project" value="InterPro"/>
</dbReference>
<dbReference type="InterPro" id="IPR002052">
    <property type="entry name" value="DNA_methylase_N6_adenine_CS"/>
</dbReference>
<keyword evidence="1 7" id="KW-0489">Methyltransferase</keyword>
<dbReference type="Proteomes" id="UP000001304">
    <property type="component" value="Chromosome"/>
</dbReference>
<sequence>MSWLSLQLKPVISLLQSRVARVNAEKVNKWIEVQGLGRATDPKYVLSVHLAFNVFARLLIYERHVGELRNSLTLLDIADSEKDVLQSSALKPYVLDEISDEILEDSIRDEIFRRVTTIAKRYSYADAVNDELGKAFEELIPNAERRKLGQFFTPIPIADLMVEYIRRNVERGRIVDPAVGTGRFILRLMLKSGISKDYRITGIDVSPLMILLTATNISYVSDLKRLELIVGDMFDLDDAIKESDAIICNPPYSRHHELEPDYKRKLQEKVKAASDVTLSRYSSFFAYALLYLSSLLKKGGYVSYICPLEIFEANYSDVVKRYVAEHNLLERVIVFDEDSFIFPYAENAATVIFLHKDSPTKVYFVRVKTIEASSLEKLLEAVEEGDFGWCSTKIVDISELLNTSNWSLYYVKRAIPIIEEVIHHPLVVSFKHIARIMRGIATGANDFFLLNDEEVKRWGIEEEFLRPALVKTRWVLNYVYDREAFNRLRNANEKCWLFYCQVPPALLKGKNAYKYVSYGERLGLPNRSLIRLRRIWYQVEKREPPPIVFTYLSRGRPRFIHNEVGALPLNTFLCIYPLPEISKDEVLLRALLAYLNSNIALELLKIVGRRYGGSTLKLEPRELDELPVLDVRKLSREEAEHLARLFDELKYATRGDEELKSKIDNAILSILRRYSAVQPKRTLVDYMKNMRVGTASLVNVL</sequence>
<dbReference type="PANTHER" id="PTHR33841">
    <property type="entry name" value="DNA METHYLTRANSFERASE YEEA-RELATED"/>
    <property type="match status" value="1"/>
</dbReference>
<accession>E0ST78</accession>
<evidence type="ECO:0000259" key="6">
    <source>
        <dbReference type="Pfam" id="PF22837"/>
    </source>
</evidence>
<dbReference type="Gene3D" id="3.40.50.150">
    <property type="entry name" value="Vaccinia Virus protein VP39"/>
    <property type="match status" value="1"/>
</dbReference>
<dbReference type="GO" id="GO:0009307">
    <property type="term" value="P:DNA restriction-modification system"/>
    <property type="evidence" value="ECO:0007669"/>
    <property type="project" value="UniProtKB-KW"/>
</dbReference>
<dbReference type="GO" id="GO:0003677">
    <property type="term" value="F:DNA binding"/>
    <property type="evidence" value="ECO:0007669"/>
    <property type="project" value="InterPro"/>
</dbReference>
<dbReference type="REBASE" id="27700">
    <property type="entry name" value="M.IagORF725P"/>
</dbReference>
<evidence type="ECO:0000313" key="7">
    <source>
        <dbReference type="EMBL" id="ADM27555.1"/>
    </source>
</evidence>
<dbReference type="InterPro" id="IPR029063">
    <property type="entry name" value="SAM-dependent_MTases_sf"/>
</dbReference>
<dbReference type="AlphaFoldDB" id="E0ST78"/>
<dbReference type="EMBL" id="CP002098">
    <property type="protein sequence ID" value="ADM27555.1"/>
    <property type="molecule type" value="Genomic_DNA"/>
</dbReference>
<dbReference type="GO" id="GO:0032259">
    <property type="term" value="P:methylation"/>
    <property type="evidence" value="ECO:0007669"/>
    <property type="project" value="UniProtKB-KW"/>
</dbReference>
<dbReference type="Pfam" id="PF02384">
    <property type="entry name" value="N6_Mtase"/>
    <property type="match status" value="1"/>
</dbReference>
<feature type="domain" description="DNA methylase adenine-specific" evidence="5">
    <location>
        <begin position="129"/>
        <end position="369"/>
    </location>
</feature>
<evidence type="ECO:0000256" key="1">
    <source>
        <dbReference type="ARBA" id="ARBA00022603"/>
    </source>
</evidence>
<dbReference type="SUPFAM" id="SSF53335">
    <property type="entry name" value="S-adenosyl-L-methionine-dependent methyltransferases"/>
    <property type="match status" value="1"/>
</dbReference>
<dbReference type="CDD" id="cd02440">
    <property type="entry name" value="AdoMet_MTases"/>
    <property type="match status" value="1"/>
</dbReference>
<evidence type="ECO:0000259" key="5">
    <source>
        <dbReference type="Pfam" id="PF02384"/>
    </source>
</evidence>
<evidence type="ECO:0000256" key="3">
    <source>
        <dbReference type="ARBA" id="ARBA00022691"/>
    </source>
</evidence>
<dbReference type="PRINTS" id="PR00507">
    <property type="entry name" value="N12N6MTFRASE"/>
</dbReference>
<dbReference type="HOGENOM" id="CLU_020255_0_0_2"/>
<evidence type="ECO:0000256" key="2">
    <source>
        <dbReference type="ARBA" id="ARBA00022679"/>
    </source>
</evidence>
<organism evidence="7 8">
    <name type="scientific">Ignisphaera aggregans (strain DSM 17230 / JCM 13409 / AQ1.S1)</name>
    <dbReference type="NCBI Taxonomy" id="583356"/>
    <lineage>
        <taxon>Archaea</taxon>
        <taxon>Thermoproteota</taxon>
        <taxon>Thermoprotei</taxon>
        <taxon>Desulfurococcales</taxon>
        <taxon>Desulfurococcaceae</taxon>
        <taxon>Ignisphaera</taxon>
    </lineage>
</organism>
<reference evidence="7 8" key="1">
    <citation type="journal article" date="2010" name="Stand. Genomic Sci.">
        <title>Complete genome sequence of Ignisphaera aggregans type strain (AQ1.S1).</title>
        <authorList>
            <person name="Goker M."/>
            <person name="Held B."/>
            <person name="Lapidus A."/>
            <person name="Nolan M."/>
            <person name="Spring S."/>
            <person name="Yasawong M."/>
            <person name="Lucas S."/>
            <person name="Glavina Del Rio T."/>
            <person name="Tice H."/>
            <person name="Cheng J.F."/>
            <person name="Goodwin L."/>
            <person name="Tapia R."/>
            <person name="Pitluck S."/>
            <person name="Liolios K."/>
            <person name="Ivanova N."/>
            <person name="Mavromatis K."/>
            <person name="Mikhailova N."/>
            <person name="Pati A."/>
            <person name="Chen A."/>
            <person name="Palaniappan K."/>
            <person name="Brambilla E."/>
            <person name="Land M."/>
            <person name="Hauser L."/>
            <person name="Chang Y.J."/>
            <person name="Jeffries C.D."/>
            <person name="Brettin T."/>
            <person name="Detter J.C."/>
            <person name="Han C."/>
            <person name="Rohde M."/>
            <person name="Sikorski J."/>
            <person name="Woyke T."/>
            <person name="Bristow J."/>
            <person name="Eisen J.A."/>
            <person name="Markowitz V."/>
            <person name="Hugenholtz P."/>
            <person name="Kyrpides N.C."/>
            <person name="Klenk H.P."/>
        </authorList>
    </citation>
    <scope>NUCLEOTIDE SEQUENCE [LARGE SCALE GENOMIC DNA]</scope>
    <source>
        <strain evidence="8">DSM 17230 / JCM 13409 / AQ1.S1</strain>
    </source>
</reference>
<proteinExistence type="predicted"/>
<gene>
    <name evidence="7" type="ordered locus">Igag_0725</name>
</gene>
<name>E0ST78_IGNAA</name>
<evidence type="ECO:0000313" key="8">
    <source>
        <dbReference type="Proteomes" id="UP000001304"/>
    </source>
</evidence>
<dbReference type="InterPro" id="IPR003356">
    <property type="entry name" value="DNA_methylase_A-5"/>
</dbReference>
<dbReference type="BioCyc" id="IAGG583356:GHAH-721-MONOMER"/>
<dbReference type="KEGG" id="iag:Igag_0725"/>
<evidence type="ECO:0000256" key="4">
    <source>
        <dbReference type="ARBA" id="ARBA00022747"/>
    </source>
</evidence>
<dbReference type="Pfam" id="PF22837">
    <property type="entry name" value="M_Eco57I_C"/>
    <property type="match status" value="1"/>
</dbReference>
<keyword evidence="2" id="KW-0808">Transferase</keyword>
<dbReference type="GO" id="GO:0009007">
    <property type="term" value="F:site-specific DNA-methyltransferase (adenine-specific) activity"/>
    <property type="evidence" value="ECO:0007669"/>
    <property type="project" value="UniProtKB-EC"/>
</dbReference>
<protein>
    <submittedName>
        <fullName evidence="7">N-6 DNA methylase</fullName>
    </submittedName>
</protein>